<dbReference type="Gene3D" id="3.40.50.200">
    <property type="entry name" value="Peptidase S8/S53 domain"/>
    <property type="match status" value="1"/>
</dbReference>
<keyword evidence="15" id="KW-1185">Reference proteome</keyword>
<dbReference type="InterPro" id="IPR036852">
    <property type="entry name" value="Peptidase_S8/S53_dom_sf"/>
</dbReference>
<reference evidence="14" key="1">
    <citation type="submission" date="2021-03" db="EMBL/GenBank/DDBJ databases">
        <title>Antimicrobial resistance genes in bacteria isolated from Japanese honey, and their potential for conferring macrolide and lincosamide resistance in the American foulbrood pathogen Paenibacillus larvae.</title>
        <authorList>
            <person name="Okamoto M."/>
            <person name="Kumagai M."/>
            <person name="Kanamori H."/>
            <person name="Takamatsu D."/>
        </authorList>
    </citation>
    <scope>NUCLEOTIDE SEQUENCE</scope>
    <source>
        <strain evidence="14">J27TS8</strain>
    </source>
</reference>
<evidence type="ECO:0000256" key="9">
    <source>
        <dbReference type="ARBA" id="ARBA00022825"/>
    </source>
</evidence>
<evidence type="ECO:0000313" key="14">
    <source>
        <dbReference type="EMBL" id="GIN64119.1"/>
    </source>
</evidence>
<evidence type="ECO:0000256" key="5">
    <source>
        <dbReference type="ARBA" id="ARBA00022670"/>
    </source>
</evidence>
<dbReference type="GO" id="GO:0005576">
    <property type="term" value="C:extracellular region"/>
    <property type="evidence" value="ECO:0007669"/>
    <property type="project" value="UniProtKB-SubCell"/>
</dbReference>
<dbReference type="PROSITE" id="PS00137">
    <property type="entry name" value="SUBTILASE_HIS"/>
    <property type="match status" value="1"/>
</dbReference>
<dbReference type="Pfam" id="PF00395">
    <property type="entry name" value="SLH"/>
    <property type="match status" value="3"/>
</dbReference>
<gene>
    <name evidence="14" type="ORF">J27TS8_41120</name>
</gene>
<keyword evidence="6" id="KW-0479">Metal-binding</keyword>
<sequence length="646" mass="69971">MKKLTSLFLIILQICFIYPRFTEASESLPANETVKRHIVFFNEEVDESTIEQVGGKVIYKYDMINAASVELSPNQKQELKQSPKVKEVANDNTVEVSGQIAPWGHQNINLAKKNPANLSGKGIKIAILDSGVDTSHPDLKVNGGTCVLNLLYDSNLCKNSYSDGNGHGTHVAGIIAAKDNDIGIVGVAPNAEIYAIKALDAEGNGTTTTVMAGLKWAIENNMDIINMSLTTTKEDLGIKALIDKAYEKGILIVAAAGNSGNNAGNTDTVQYPAKFSNVIAVSAVNRNNVRIPTSSTGNTVELAAPGFEIYSTYPTNLASSGYAYLTGTSMAAPFVTGMAALYKEKYPTYSNIQIRKLLQENALDLGVPGKDPLYGYGLVQVDNVSTIDNDSVIKYQTNASGVINLNLEAVLETTGSYNLYRNGQLILKNGFAAAVTDYGTKGKIVYSVVPLINGIEKNDQALSLEVTLSSPYFIDLSNQHWYSRYLVYLNFKDVLKGYEDGAMKPDQQVTRAEAVAMLGRAKGLDGTMRPTKFKDVAPQSFASGYIQSAVDQGILTGFTDGTFKPDEPVTRAEMAIMLVKAYNLPKGAESVFKDVTESMAGYQEIHSLAQAAITQGYADGTFRPHEKMLRSTYAVFLAKADHESFR</sequence>
<dbReference type="InterPro" id="IPR022398">
    <property type="entry name" value="Peptidase_S8_His-AS"/>
</dbReference>
<feature type="domain" description="SLH" evidence="13">
    <location>
        <begin position="529"/>
        <end position="592"/>
    </location>
</feature>
<dbReference type="Pfam" id="PF00082">
    <property type="entry name" value="Peptidase_S8"/>
    <property type="match status" value="1"/>
</dbReference>
<dbReference type="InterPro" id="IPR010259">
    <property type="entry name" value="S8pro/Inhibitor_I9"/>
</dbReference>
<protein>
    <recommendedName>
        <fullName evidence="13">SLH domain-containing protein</fullName>
    </recommendedName>
</protein>
<name>A0A919WLU9_9BACI</name>
<evidence type="ECO:0000256" key="11">
    <source>
        <dbReference type="PROSITE-ProRule" id="PRU01240"/>
    </source>
</evidence>
<keyword evidence="7" id="KW-0732">Signal</keyword>
<evidence type="ECO:0000256" key="7">
    <source>
        <dbReference type="ARBA" id="ARBA00022729"/>
    </source>
</evidence>
<dbReference type="InterPro" id="IPR015500">
    <property type="entry name" value="Peptidase_S8_subtilisin-rel"/>
</dbReference>
<evidence type="ECO:0000256" key="10">
    <source>
        <dbReference type="ARBA" id="ARBA00022837"/>
    </source>
</evidence>
<organism evidence="14 15">
    <name type="scientific">Robertmurraya siralis</name>
    <dbReference type="NCBI Taxonomy" id="77777"/>
    <lineage>
        <taxon>Bacteria</taxon>
        <taxon>Bacillati</taxon>
        <taxon>Bacillota</taxon>
        <taxon>Bacilli</taxon>
        <taxon>Bacillales</taxon>
        <taxon>Bacillaceae</taxon>
        <taxon>Robertmurraya</taxon>
    </lineage>
</organism>
<feature type="active site" description="Charge relay system" evidence="11">
    <location>
        <position position="167"/>
    </location>
</feature>
<dbReference type="GO" id="GO:0004252">
    <property type="term" value="F:serine-type endopeptidase activity"/>
    <property type="evidence" value="ECO:0007669"/>
    <property type="project" value="UniProtKB-UniRule"/>
</dbReference>
<evidence type="ECO:0000256" key="4">
    <source>
        <dbReference type="ARBA" id="ARBA00022525"/>
    </source>
</evidence>
<dbReference type="PROSITE" id="PS51272">
    <property type="entry name" value="SLH"/>
    <property type="match status" value="3"/>
</dbReference>
<keyword evidence="9 11" id="KW-0720">Serine protease</keyword>
<keyword evidence="8 11" id="KW-0378">Hydrolase</keyword>
<dbReference type="Proteomes" id="UP000682111">
    <property type="component" value="Unassembled WGS sequence"/>
</dbReference>
<evidence type="ECO:0000256" key="12">
    <source>
        <dbReference type="RuleBase" id="RU003355"/>
    </source>
</evidence>
<evidence type="ECO:0000256" key="6">
    <source>
        <dbReference type="ARBA" id="ARBA00022723"/>
    </source>
</evidence>
<feature type="domain" description="SLH" evidence="13">
    <location>
        <begin position="593"/>
        <end position="646"/>
    </location>
</feature>
<comment type="subcellular location">
    <subcellularLocation>
        <location evidence="2">Secreted</location>
    </subcellularLocation>
</comment>
<accession>A0A919WLU9</accession>
<dbReference type="AlphaFoldDB" id="A0A919WLU9"/>
<keyword evidence="10" id="KW-0106">Calcium</keyword>
<comment type="caution">
    <text evidence="14">The sequence shown here is derived from an EMBL/GenBank/DDBJ whole genome shotgun (WGS) entry which is preliminary data.</text>
</comment>
<evidence type="ECO:0000256" key="3">
    <source>
        <dbReference type="ARBA" id="ARBA00011073"/>
    </source>
</evidence>
<dbReference type="InterPro" id="IPR034202">
    <property type="entry name" value="Subtilisin_Carlsberg-like"/>
</dbReference>
<comment type="cofactor">
    <cofactor evidence="1">
        <name>Ca(2+)</name>
        <dbReference type="ChEBI" id="CHEBI:29108"/>
    </cofactor>
</comment>
<dbReference type="SUPFAM" id="SSF52743">
    <property type="entry name" value="Subtilisin-like"/>
    <property type="match status" value="1"/>
</dbReference>
<dbReference type="InterPro" id="IPR050131">
    <property type="entry name" value="Peptidase_S8_subtilisin-like"/>
</dbReference>
<dbReference type="GO" id="GO:0046872">
    <property type="term" value="F:metal ion binding"/>
    <property type="evidence" value="ECO:0007669"/>
    <property type="project" value="UniProtKB-KW"/>
</dbReference>
<evidence type="ECO:0000256" key="2">
    <source>
        <dbReference type="ARBA" id="ARBA00004613"/>
    </source>
</evidence>
<dbReference type="InterPro" id="IPR000209">
    <property type="entry name" value="Peptidase_S8/S53_dom"/>
</dbReference>
<feature type="domain" description="SLH" evidence="13">
    <location>
        <begin position="469"/>
        <end position="528"/>
    </location>
</feature>
<dbReference type="PANTHER" id="PTHR43806:SF11">
    <property type="entry name" value="CEREVISIN-RELATED"/>
    <property type="match status" value="1"/>
</dbReference>
<dbReference type="PROSITE" id="PS00136">
    <property type="entry name" value="SUBTILASE_ASP"/>
    <property type="match status" value="1"/>
</dbReference>
<evidence type="ECO:0000313" key="15">
    <source>
        <dbReference type="Proteomes" id="UP000682111"/>
    </source>
</evidence>
<evidence type="ECO:0000256" key="8">
    <source>
        <dbReference type="ARBA" id="ARBA00022801"/>
    </source>
</evidence>
<dbReference type="InterPro" id="IPR037045">
    <property type="entry name" value="S8pro/Inhibitor_I9_sf"/>
</dbReference>
<dbReference type="GO" id="GO:0006508">
    <property type="term" value="P:proteolysis"/>
    <property type="evidence" value="ECO:0007669"/>
    <property type="project" value="UniProtKB-KW"/>
</dbReference>
<dbReference type="RefSeq" id="WP_212934399.1">
    <property type="nucleotide sequence ID" value="NZ_BORC01000010.1"/>
</dbReference>
<feature type="active site" description="Charge relay system" evidence="11">
    <location>
        <position position="329"/>
    </location>
</feature>
<dbReference type="CDD" id="cd07477">
    <property type="entry name" value="Peptidases_S8_Subtilisin_subset"/>
    <property type="match status" value="1"/>
</dbReference>
<proteinExistence type="inferred from homology"/>
<dbReference type="PRINTS" id="PR00723">
    <property type="entry name" value="SUBTILISIN"/>
</dbReference>
<evidence type="ECO:0000256" key="1">
    <source>
        <dbReference type="ARBA" id="ARBA00001913"/>
    </source>
</evidence>
<dbReference type="PANTHER" id="PTHR43806">
    <property type="entry name" value="PEPTIDASE S8"/>
    <property type="match status" value="1"/>
</dbReference>
<dbReference type="PROSITE" id="PS00138">
    <property type="entry name" value="SUBTILASE_SER"/>
    <property type="match status" value="1"/>
</dbReference>
<dbReference type="SUPFAM" id="SSF54897">
    <property type="entry name" value="Protease propeptides/inhibitors"/>
    <property type="match status" value="1"/>
</dbReference>
<dbReference type="InterPro" id="IPR001119">
    <property type="entry name" value="SLH_dom"/>
</dbReference>
<dbReference type="InterPro" id="IPR023827">
    <property type="entry name" value="Peptidase_S8_Asp-AS"/>
</dbReference>
<keyword evidence="4" id="KW-0964">Secreted</keyword>
<dbReference type="PROSITE" id="PS51892">
    <property type="entry name" value="SUBTILASE"/>
    <property type="match status" value="1"/>
</dbReference>
<dbReference type="InterPro" id="IPR023828">
    <property type="entry name" value="Peptidase_S8_Ser-AS"/>
</dbReference>
<comment type="similarity">
    <text evidence="3 11 12">Belongs to the peptidase S8 family.</text>
</comment>
<feature type="active site" description="Charge relay system" evidence="11">
    <location>
        <position position="129"/>
    </location>
</feature>
<dbReference type="EMBL" id="BORC01000010">
    <property type="protein sequence ID" value="GIN64119.1"/>
    <property type="molecule type" value="Genomic_DNA"/>
</dbReference>
<dbReference type="Pfam" id="PF05922">
    <property type="entry name" value="Inhibitor_I9"/>
    <property type="match status" value="1"/>
</dbReference>
<dbReference type="Gene3D" id="3.30.70.80">
    <property type="entry name" value="Peptidase S8 propeptide/proteinase inhibitor I9"/>
    <property type="match status" value="1"/>
</dbReference>
<keyword evidence="5 11" id="KW-0645">Protease</keyword>
<evidence type="ECO:0000259" key="13">
    <source>
        <dbReference type="PROSITE" id="PS51272"/>
    </source>
</evidence>